<evidence type="ECO:0000313" key="13">
    <source>
        <dbReference type="Proteomes" id="UP000321389"/>
    </source>
</evidence>
<keyword evidence="8 9" id="KW-0472">Membrane</keyword>
<dbReference type="EC" id="3.4.23.36" evidence="9"/>
<comment type="function">
    <text evidence="9 10">This protein specifically catalyzes the removal of signal peptides from prolipoproteins.</text>
</comment>
<dbReference type="GO" id="GO:0005886">
    <property type="term" value="C:plasma membrane"/>
    <property type="evidence" value="ECO:0007669"/>
    <property type="project" value="UniProtKB-SubCell"/>
</dbReference>
<organism evidence="12 13">
    <name type="scientific">Nitratireductor mangrovi</name>
    <dbReference type="NCBI Taxonomy" id="2599600"/>
    <lineage>
        <taxon>Bacteria</taxon>
        <taxon>Pseudomonadati</taxon>
        <taxon>Pseudomonadota</taxon>
        <taxon>Alphaproteobacteria</taxon>
        <taxon>Hyphomicrobiales</taxon>
        <taxon>Phyllobacteriaceae</taxon>
        <taxon>Nitratireductor</taxon>
    </lineage>
</organism>
<evidence type="ECO:0000256" key="5">
    <source>
        <dbReference type="ARBA" id="ARBA00022750"/>
    </source>
</evidence>
<protein>
    <recommendedName>
        <fullName evidence="9">Lipoprotein signal peptidase</fullName>
        <ecNumber evidence="9">3.4.23.36</ecNumber>
    </recommendedName>
    <alternativeName>
        <fullName evidence="9">Prolipoprotein signal peptidase</fullName>
    </alternativeName>
    <alternativeName>
        <fullName evidence="9">Signal peptidase II</fullName>
        <shortName evidence="9">SPase II</shortName>
    </alternativeName>
</protein>
<feature type="active site" evidence="9">
    <location>
        <position position="114"/>
    </location>
</feature>
<dbReference type="EMBL" id="CP042301">
    <property type="protein sequence ID" value="QDZ02184.1"/>
    <property type="molecule type" value="Genomic_DNA"/>
</dbReference>
<evidence type="ECO:0000256" key="6">
    <source>
        <dbReference type="ARBA" id="ARBA00022801"/>
    </source>
</evidence>
<dbReference type="RefSeq" id="WP_146300823.1">
    <property type="nucleotide sequence ID" value="NZ_CP042301.2"/>
</dbReference>
<feature type="transmembrane region" description="Helical" evidence="9">
    <location>
        <begin position="86"/>
        <end position="104"/>
    </location>
</feature>
<dbReference type="Pfam" id="PF01252">
    <property type="entry name" value="Peptidase_A8"/>
    <property type="match status" value="1"/>
</dbReference>
<keyword evidence="4 9" id="KW-0812">Transmembrane</keyword>
<dbReference type="PANTHER" id="PTHR33695:SF1">
    <property type="entry name" value="LIPOPROTEIN SIGNAL PEPTIDASE"/>
    <property type="match status" value="1"/>
</dbReference>
<dbReference type="PROSITE" id="PS00855">
    <property type="entry name" value="SPASE_II"/>
    <property type="match status" value="1"/>
</dbReference>
<dbReference type="UniPathway" id="UPA00665"/>
<keyword evidence="13" id="KW-1185">Reference proteome</keyword>
<proteinExistence type="inferred from homology"/>
<dbReference type="KEGG" id="niy:FQ775_18335"/>
<evidence type="ECO:0000256" key="11">
    <source>
        <dbReference type="RuleBase" id="RU004181"/>
    </source>
</evidence>
<dbReference type="GO" id="GO:0004190">
    <property type="term" value="F:aspartic-type endopeptidase activity"/>
    <property type="evidence" value="ECO:0007669"/>
    <property type="project" value="UniProtKB-UniRule"/>
</dbReference>
<keyword evidence="7 9" id="KW-1133">Transmembrane helix</keyword>
<feature type="transmembrane region" description="Helical" evidence="9">
    <location>
        <begin position="124"/>
        <end position="144"/>
    </location>
</feature>
<comment type="caution">
    <text evidence="9">Lacks conserved residue(s) required for the propagation of feature annotation.</text>
</comment>
<comment type="similarity">
    <text evidence="1 9 11">Belongs to the peptidase A8 family.</text>
</comment>
<dbReference type="GO" id="GO:0006508">
    <property type="term" value="P:proteolysis"/>
    <property type="evidence" value="ECO:0007669"/>
    <property type="project" value="UniProtKB-KW"/>
</dbReference>
<gene>
    <name evidence="9" type="primary">lspA</name>
    <name evidence="12" type="ORF">FQ775_18335</name>
</gene>
<evidence type="ECO:0000256" key="4">
    <source>
        <dbReference type="ARBA" id="ARBA00022692"/>
    </source>
</evidence>
<feature type="active site" evidence="9">
    <location>
        <position position="132"/>
    </location>
</feature>
<dbReference type="Proteomes" id="UP000321389">
    <property type="component" value="Chromosome"/>
</dbReference>
<dbReference type="AlphaFoldDB" id="A0A5B8L2F3"/>
<dbReference type="PANTHER" id="PTHR33695">
    <property type="entry name" value="LIPOPROTEIN SIGNAL PEPTIDASE"/>
    <property type="match status" value="1"/>
</dbReference>
<evidence type="ECO:0000256" key="2">
    <source>
        <dbReference type="ARBA" id="ARBA00022475"/>
    </source>
</evidence>
<evidence type="ECO:0000256" key="10">
    <source>
        <dbReference type="RuleBase" id="RU000594"/>
    </source>
</evidence>
<name>A0A5B8L2F3_9HYPH</name>
<keyword evidence="5 9" id="KW-0064">Aspartyl protease</keyword>
<accession>A0A5B8L2F3</accession>
<evidence type="ECO:0000256" key="8">
    <source>
        <dbReference type="ARBA" id="ARBA00023136"/>
    </source>
</evidence>
<comment type="subcellular location">
    <subcellularLocation>
        <location evidence="9">Cell membrane</location>
        <topology evidence="9">Multi-pass membrane protein</topology>
    </subcellularLocation>
</comment>
<dbReference type="InterPro" id="IPR001872">
    <property type="entry name" value="Peptidase_A8"/>
</dbReference>
<dbReference type="HAMAP" id="MF_00161">
    <property type="entry name" value="LspA"/>
    <property type="match status" value="1"/>
</dbReference>
<dbReference type="PRINTS" id="PR00781">
    <property type="entry name" value="LIPOSIGPTASE"/>
</dbReference>
<feature type="transmembrane region" description="Helical" evidence="9">
    <location>
        <begin position="61"/>
        <end position="79"/>
    </location>
</feature>
<keyword evidence="3 9" id="KW-0645">Protease</keyword>
<dbReference type="OrthoDB" id="9810259at2"/>
<dbReference type="NCBIfam" id="TIGR00077">
    <property type="entry name" value="lspA"/>
    <property type="match status" value="1"/>
</dbReference>
<keyword evidence="2 9" id="KW-1003">Cell membrane</keyword>
<evidence type="ECO:0000256" key="3">
    <source>
        <dbReference type="ARBA" id="ARBA00022670"/>
    </source>
</evidence>
<evidence type="ECO:0000313" key="12">
    <source>
        <dbReference type="EMBL" id="QDZ02184.1"/>
    </source>
</evidence>
<sequence length="155" mass="17078">MRLLACVLVAAAGIVLDQWIKGLVTQNMTLHEQIDLLPFLALFYAHNYGIAFSLFSSLGDLSLIIMTSGVVLFILWLASRTDQSQLAARLGFALIVAGALGNLIDRVTLGYVVDYVLFHTPNWSFAVFNLADAMITVGAGLVLLEEFFAWRRQRG</sequence>
<evidence type="ECO:0000256" key="7">
    <source>
        <dbReference type="ARBA" id="ARBA00022989"/>
    </source>
</evidence>
<keyword evidence="6 9" id="KW-0378">Hydrolase</keyword>
<evidence type="ECO:0000256" key="9">
    <source>
        <dbReference type="HAMAP-Rule" id="MF_00161"/>
    </source>
</evidence>
<reference evidence="12" key="1">
    <citation type="submission" date="2020-04" db="EMBL/GenBank/DDBJ databases">
        <title>Nitratireductor sp. nov. isolated from mangrove soil.</title>
        <authorList>
            <person name="Ye Y."/>
        </authorList>
    </citation>
    <scope>NUCLEOTIDE SEQUENCE</scope>
    <source>
        <strain evidence="12">SY7</strain>
    </source>
</reference>
<comment type="pathway">
    <text evidence="9">Protein modification; lipoprotein biosynthesis (signal peptide cleavage).</text>
</comment>
<evidence type="ECO:0000256" key="1">
    <source>
        <dbReference type="ARBA" id="ARBA00006139"/>
    </source>
</evidence>
<comment type="catalytic activity">
    <reaction evidence="9 10">
        <text>Release of signal peptides from bacterial membrane prolipoproteins. Hydrolyzes -Xaa-Yaa-Zaa-|-(S,diacylglyceryl)Cys-, in which Xaa is hydrophobic (preferably Leu), and Yaa (Ala or Ser) and Zaa (Gly or Ala) have small, neutral side chains.</text>
        <dbReference type="EC" id="3.4.23.36"/>
    </reaction>
</comment>